<name>A0A2H5Y3N6_9CHLR</name>
<organism evidence="3 4">
    <name type="scientific">Candidatus Thermoflexus japonica</name>
    <dbReference type="NCBI Taxonomy" id="2035417"/>
    <lineage>
        <taxon>Bacteria</taxon>
        <taxon>Bacillati</taxon>
        <taxon>Chloroflexota</taxon>
        <taxon>Thermoflexia</taxon>
        <taxon>Thermoflexales</taxon>
        <taxon>Thermoflexaceae</taxon>
        <taxon>Thermoflexus</taxon>
    </lineage>
</organism>
<dbReference type="AlphaFoldDB" id="A0A2H5Y3N6"/>
<evidence type="ECO:0000313" key="4">
    <source>
        <dbReference type="Proteomes" id="UP000236642"/>
    </source>
</evidence>
<keyword evidence="1" id="KW-0238">DNA-binding</keyword>
<dbReference type="Proteomes" id="UP000236642">
    <property type="component" value="Unassembled WGS sequence"/>
</dbReference>
<dbReference type="Pfam" id="PF07282">
    <property type="entry name" value="Cas12f1-like_TNB"/>
    <property type="match status" value="1"/>
</dbReference>
<gene>
    <name evidence="3" type="ORF">HRbin22_00289</name>
</gene>
<dbReference type="EMBL" id="BEHY01000003">
    <property type="protein sequence ID" value="GBD08060.1"/>
    <property type="molecule type" value="Genomic_DNA"/>
</dbReference>
<dbReference type="InterPro" id="IPR010095">
    <property type="entry name" value="Cas12f1-like_TNB"/>
</dbReference>
<feature type="domain" description="Cas12f1-like TNB" evidence="2">
    <location>
        <begin position="301"/>
        <end position="361"/>
    </location>
</feature>
<evidence type="ECO:0000256" key="1">
    <source>
        <dbReference type="ARBA" id="ARBA00023125"/>
    </source>
</evidence>
<evidence type="ECO:0000313" key="3">
    <source>
        <dbReference type="EMBL" id="GBD08060.1"/>
    </source>
</evidence>
<reference evidence="4" key="1">
    <citation type="submission" date="2017-09" db="EMBL/GenBank/DDBJ databases">
        <title>Metaegenomics of thermophilic ammonia-oxidizing enrichment culture.</title>
        <authorList>
            <person name="Kato S."/>
            <person name="Suzuki K."/>
        </authorList>
    </citation>
    <scope>NUCLEOTIDE SEQUENCE [LARGE SCALE GENOMIC DNA]</scope>
</reference>
<accession>A0A2H5Y3N6</accession>
<protein>
    <recommendedName>
        <fullName evidence="2">Cas12f1-like TNB domain-containing protein</fullName>
    </recommendedName>
</protein>
<dbReference type="GO" id="GO:0003677">
    <property type="term" value="F:DNA binding"/>
    <property type="evidence" value="ECO:0007669"/>
    <property type="project" value="UniProtKB-KW"/>
</dbReference>
<evidence type="ECO:0000259" key="2">
    <source>
        <dbReference type="Pfam" id="PF07282"/>
    </source>
</evidence>
<comment type="caution">
    <text evidence="3">The sequence shown here is derived from an EMBL/GenBank/DDBJ whole genome shotgun (WGS) entry which is preliminary data.</text>
</comment>
<dbReference type="NCBIfam" id="TIGR01766">
    <property type="entry name" value="IS200/IS605 family accessory protein TnpB-like domain"/>
    <property type="match status" value="1"/>
</dbReference>
<sequence length="415" mass="46901">MTTLAIQFRFSPNPEIDRLLDACGTMVMEAVSWALDNNKTATHTIVKELYPSFRERFPGLHSAWVQKSARTAAAIVHAFRRRKRRGREEKDRPEMRKAWVYVDKSVFRWEWDGIHLTIRISVRPHDENPIVLRFRPHGKYRRLVEAWARGECGFGEPTLSRTMLIIPLKFPDVPAYEPRSVMGIDSNERSLDGFEIGGASWTLDTSWGAAKCADHDRRIRRGTKGKQNPKAKKKIIRKHSHRRKNRVRELWHGVACVLIWMALNANNALVLEKLQGLKARIAASMPKRLRQRLLNHWSIRTFHAILKHKARVYGVPLIEIDPRGTSSTCPVCGGSLRGRVELTCPSCGLSGNRHILAAWNIARRGQAKLPIGGKGRAEEGIALFHRLQSPRWGQGVVGAPGRPLPAQAGSGQLPS</sequence>
<proteinExistence type="predicted"/>